<reference evidence="2" key="1">
    <citation type="journal article" date="2022" name="IScience">
        <title>Evolution of zygomycete secretomes and the origins of terrestrial fungal ecologies.</title>
        <authorList>
            <person name="Chang Y."/>
            <person name="Wang Y."/>
            <person name="Mondo S."/>
            <person name="Ahrendt S."/>
            <person name="Andreopoulos W."/>
            <person name="Barry K."/>
            <person name="Beard J."/>
            <person name="Benny G.L."/>
            <person name="Blankenship S."/>
            <person name="Bonito G."/>
            <person name="Cuomo C."/>
            <person name="Desiro A."/>
            <person name="Gervers K.A."/>
            <person name="Hundley H."/>
            <person name="Kuo A."/>
            <person name="LaButti K."/>
            <person name="Lang B.F."/>
            <person name="Lipzen A."/>
            <person name="O'Donnell K."/>
            <person name="Pangilinan J."/>
            <person name="Reynolds N."/>
            <person name="Sandor L."/>
            <person name="Smith M.E."/>
            <person name="Tsang A."/>
            <person name="Grigoriev I.V."/>
            <person name="Stajich J.E."/>
            <person name="Spatafora J.W."/>
        </authorList>
    </citation>
    <scope>NUCLEOTIDE SEQUENCE</scope>
    <source>
        <strain evidence="2">RSA 2281</strain>
    </source>
</reference>
<sequence>MSTGTNTFPIELIDHIFNFVDNSSLFQLCRCSRLFHALAFPRLTSQHMSRSKIRLWIEQPGWVSHKPMDFEWFDYDKERGKLIFRPKTTEHPYFIFGTRIESPVAIDGLTVVLSPSTDTEGRRIHSVSYKNNTMEGDGRIPTLSITKHQQEENIRKEERVIYPGNITNKQQQQQRTAYSCAWQLEYQMIEQQEDSCMIIPKTFECDLDLLNPTVLETRHNKQSAMLKPSNKNDTTIPVVYWKSVTACAALTD</sequence>
<name>A0AAD5K1L7_9FUNG</name>
<keyword evidence="3" id="KW-1185">Reference proteome</keyword>
<feature type="domain" description="F-box" evidence="1">
    <location>
        <begin position="8"/>
        <end position="38"/>
    </location>
</feature>
<proteinExistence type="predicted"/>
<evidence type="ECO:0000313" key="3">
    <source>
        <dbReference type="Proteomes" id="UP001209540"/>
    </source>
</evidence>
<reference evidence="2" key="2">
    <citation type="submission" date="2023-02" db="EMBL/GenBank/DDBJ databases">
        <authorList>
            <consortium name="DOE Joint Genome Institute"/>
            <person name="Mondo S.J."/>
            <person name="Chang Y."/>
            <person name="Wang Y."/>
            <person name="Ahrendt S."/>
            <person name="Andreopoulos W."/>
            <person name="Barry K."/>
            <person name="Beard J."/>
            <person name="Benny G.L."/>
            <person name="Blankenship S."/>
            <person name="Bonito G."/>
            <person name="Cuomo C."/>
            <person name="Desiro A."/>
            <person name="Gervers K.A."/>
            <person name="Hundley H."/>
            <person name="Kuo A."/>
            <person name="LaButti K."/>
            <person name="Lang B.F."/>
            <person name="Lipzen A."/>
            <person name="O'Donnell K."/>
            <person name="Pangilinan J."/>
            <person name="Reynolds N."/>
            <person name="Sandor L."/>
            <person name="Smith M.W."/>
            <person name="Tsang A."/>
            <person name="Grigoriev I.V."/>
            <person name="Stajich J.E."/>
            <person name="Spatafora J.W."/>
        </authorList>
    </citation>
    <scope>NUCLEOTIDE SEQUENCE</scope>
    <source>
        <strain evidence="2">RSA 2281</strain>
    </source>
</reference>
<dbReference type="Proteomes" id="UP001209540">
    <property type="component" value="Unassembled WGS sequence"/>
</dbReference>
<dbReference type="CDD" id="cd09917">
    <property type="entry name" value="F-box_SF"/>
    <property type="match status" value="1"/>
</dbReference>
<dbReference type="Pfam" id="PF00646">
    <property type="entry name" value="F-box"/>
    <property type="match status" value="1"/>
</dbReference>
<accession>A0AAD5K1L7</accession>
<dbReference type="InterPro" id="IPR001810">
    <property type="entry name" value="F-box_dom"/>
</dbReference>
<protein>
    <recommendedName>
        <fullName evidence="1">F-box domain-containing protein</fullName>
    </recommendedName>
</protein>
<dbReference type="AlphaFoldDB" id="A0AAD5K1L7"/>
<comment type="caution">
    <text evidence="2">The sequence shown here is derived from an EMBL/GenBank/DDBJ whole genome shotgun (WGS) entry which is preliminary data.</text>
</comment>
<organism evidence="2 3">
    <name type="scientific">Phascolomyces articulosus</name>
    <dbReference type="NCBI Taxonomy" id="60185"/>
    <lineage>
        <taxon>Eukaryota</taxon>
        <taxon>Fungi</taxon>
        <taxon>Fungi incertae sedis</taxon>
        <taxon>Mucoromycota</taxon>
        <taxon>Mucoromycotina</taxon>
        <taxon>Mucoromycetes</taxon>
        <taxon>Mucorales</taxon>
        <taxon>Lichtheimiaceae</taxon>
        <taxon>Phascolomyces</taxon>
    </lineage>
</organism>
<dbReference type="SUPFAM" id="SSF81383">
    <property type="entry name" value="F-box domain"/>
    <property type="match status" value="1"/>
</dbReference>
<dbReference type="InterPro" id="IPR036047">
    <property type="entry name" value="F-box-like_dom_sf"/>
</dbReference>
<gene>
    <name evidence="2" type="ORF">BDA99DRAFT_54925</name>
</gene>
<evidence type="ECO:0000313" key="2">
    <source>
        <dbReference type="EMBL" id="KAI9264363.1"/>
    </source>
</evidence>
<evidence type="ECO:0000259" key="1">
    <source>
        <dbReference type="Pfam" id="PF00646"/>
    </source>
</evidence>
<dbReference type="EMBL" id="JAIXMP010000012">
    <property type="protein sequence ID" value="KAI9264363.1"/>
    <property type="molecule type" value="Genomic_DNA"/>
</dbReference>